<sequence>MKKFIALIILISAVVSALYFLRLNSNFQNNSSIAGLPTKPEGVPEEKSVLPSPIGIEYLRSLKIDSDAPVIEEELSDGSNYKRYVVSYLSEGNKVYGLLTVPNETVPEGGFPAVVFNHGYIPPAQYETTQNYASYVDYLAKNGFVVFKIDFRGNGKSEGDPSGSYFSSAYTIDAISAVKSLQKYELVNPEKIGMWGHSMSGNVTLRSMLVSDDIKAGVIWAGAVYSYADFAKYGISDNSYVHRPYETSEGEQEKNREISSEVQKIRTEPDKIDFSNDFWTSVSLTQNLKYLSGALQIHHATNDPVVNIGYTRDLEGVLESAGKDYSVYEYEGGGHNIVSPYYDTAMQRTVEFFREKL</sequence>
<organism evidence="3 4">
    <name type="scientific">candidate division WWE3 bacterium GW2011_GWF1_42_14</name>
    <dbReference type="NCBI Taxonomy" id="1619138"/>
    <lineage>
        <taxon>Bacteria</taxon>
        <taxon>Katanobacteria</taxon>
    </lineage>
</organism>
<evidence type="ECO:0000256" key="1">
    <source>
        <dbReference type="ARBA" id="ARBA00022801"/>
    </source>
</evidence>
<dbReference type="AlphaFoldDB" id="A0A0G0YGI2"/>
<dbReference type="InterPro" id="IPR050261">
    <property type="entry name" value="FrsA_esterase"/>
</dbReference>
<gene>
    <name evidence="3" type="ORF">UV00_C0030G0003</name>
</gene>
<protein>
    <recommendedName>
        <fullName evidence="2">Serine aminopeptidase S33 domain-containing protein</fullName>
    </recommendedName>
</protein>
<dbReference type="Pfam" id="PF12146">
    <property type="entry name" value="Hydrolase_4"/>
    <property type="match status" value="1"/>
</dbReference>
<feature type="domain" description="Serine aminopeptidase S33" evidence="2">
    <location>
        <begin position="113"/>
        <end position="337"/>
    </location>
</feature>
<evidence type="ECO:0000259" key="2">
    <source>
        <dbReference type="Pfam" id="PF12146"/>
    </source>
</evidence>
<dbReference type="EMBL" id="LCCU01000030">
    <property type="protein sequence ID" value="KKS35827.1"/>
    <property type="molecule type" value="Genomic_DNA"/>
</dbReference>
<evidence type="ECO:0000313" key="3">
    <source>
        <dbReference type="EMBL" id="KKS35827.1"/>
    </source>
</evidence>
<comment type="caution">
    <text evidence="3">The sequence shown here is derived from an EMBL/GenBank/DDBJ whole genome shotgun (WGS) entry which is preliminary data.</text>
</comment>
<dbReference type="Gene3D" id="3.40.50.1820">
    <property type="entry name" value="alpha/beta hydrolase"/>
    <property type="match status" value="1"/>
</dbReference>
<dbReference type="InterPro" id="IPR022742">
    <property type="entry name" value="Hydrolase_4"/>
</dbReference>
<proteinExistence type="predicted"/>
<dbReference type="PANTHER" id="PTHR22946:SF9">
    <property type="entry name" value="POLYKETIDE TRANSFERASE AF380"/>
    <property type="match status" value="1"/>
</dbReference>
<dbReference type="PANTHER" id="PTHR22946">
    <property type="entry name" value="DIENELACTONE HYDROLASE DOMAIN-CONTAINING PROTEIN-RELATED"/>
    <property type="match status" value="1"/>
</dbReference>
<keyword evidence="1" id="KW-0378">Hydrolase</keyword>
<dbReference type="InterPro" id="IPR029058">
    <property type="entry name" value="AB_hydrolase_fold"/>
</dbReference>
<reference evidence="3 4" key="1">
    <citation type="journal article" date="2015" name="Nature">
        <title>rRNA introns, odd ribosomes, and small enigmatic genomes across a large radiation of phyla.</title>
        <authorList>
            <person name="Brown C.T."/>
            <person name="Hug L.A."/>
            <person name="Thomas B.C."/>
            <person name="Sharon I."/>
            <person name="Castelle C.J."/>
            <person name="Singh A."/>
            <person name="Wilkins M.J."/>
            <person name="Williams K.H."/>
            <person name="Banfield J.F."/>
        </authorList>
    </citation>
    <scope>NUCLEOTIDE SEQUENCE [LARGE SCALE GENOMIC DNA]</scope>
</reference>
<name>A0A0G0YGI2_UNCKA</name>
<dbReference type="PATRIC" id="fig|1619138.3.peg.958"/>
<dbReference type="GO" id="GO:0052689">
    <property type="term" value="F:carboxylic ester hydrolase activity"/>
    <property type="evidence" value="ECO:0007669"/>
    <property type="project" value="UniProtKB-ARBA"/>
</dbReference>
<accession>A0A0G0YGI2</accession>
<dbReference type="SUPFAM" id="SSF53474">
    <property type="entry name" value="alpha/beta-Hydrolases"/>
    <property type="match status" value="1"/>
</dbReference>
<evidence type="ECO:0000313" key="4">
    <source>
        <dbReference type="Proteomes" id="UP000033847"/>
    </source>
</evidence>
<dbReference type="Proteomes" id="UP000033847">
    <property type="component" value="Unassembled WGS sequence"/>
</dbReference>